<dbReference type="Gene3D" id="1.10.287.1120">
    <property type="entry name" value="Bipartite methylase S protein"/>
    <property type="match status" value="1"/>
</dbReference>
<keyword evidence="2" id="KW-0680">Restriction system</keyword>
<dbReference type="Gene3D" id="3.90.220.20">
    <property type="entry name" value="DNA methylase specificity domains"/>
    <property type="match status" value="2"/>
</dbReference>
<dbReference type="HOGENOM" id="CLU_021095_2_2_9"/>
<dbReference type="EC" id="3.1.21.3" evidence="5"/>
<evidence type="ECO:0000256" key="1">
    <source>
        <dbReference type="ARBA" id="ARBA00010923"/>
    </source>
</evidence>
<dbReference type="PANTHER" id="PTHR30408:SF13">
    <property type="entry name" value="TYPE I RESTRICTION ENZYME HINDI SPECIFICITY SUBUNIT"/>
    <property type="match status" value="1"/>
</dbReference>
<dbReference type="InterPro" id="IPR052021">
    <property type="entry name" value="Type-I_RS_S_subunit"/>
</dbReference>
<evidence type="ECO:0000313" key="6">
    <source>
        <dbReference type="Proteomes" id="UP000007887"/>
    </source>
</evidence>
<evidence type="ECO:0000256" key="3">
    <source>
        <dbReference type="ARBA" id="ARBA00023125"/>
    </source>
</evidence>
<dbReference type="PATRIC" id="fig|927704.6.peg.2163"/>
<dbReference type="EMBL" id="AP012292">
    <property type="protein sequence ID" value="BAL83795.1"/>
    <property type="molecule type" value="Genomic_DNA"/>
</dbReference>
<gene>
    <name evidence="5" type="primary">hsdS</name>
    <name evidence="5" type="ordered locus">SELR_20870</name>
</gene>
<dbReference type="RefSeq" id="WP_014425225.1">
    <property type="nucleotide sequence ID" value="NC_017068.1"/>
</dbReference>
<evidence type="ECO:0000259" key="4">
    <source>
        <dbReference type="Pfam" id="PF01420"/>
    </source>
</evidence>
<keyword evidence="3" id="KW-0238">DNA-binding</keyword>
<reference evidence="5 6" key="1">
    <citation type="submission" date="2011-10" db="EMBL/GenBank/DDBJ databases">
        <title>Whole genome sequence of Selenomonas ruminantium subsp. lactilytica TAM6421.</title>
        <authorList>
            <person name="Oguchi A."/>
            <person name="Ankai A."/>
            <person name="Kaneko J."/>
            <person name="Yamada-Narita S."/>
            <person name="Fukui S."/>
            <person name="Takahashi M."/>
            <person name="Onodera T."/>
            <person name="Kojima S."/>
            <person name="Fushimi T."/>
            <person name="Abe N."/>
            <person name="Kamio Y."/>
            <person name="Yamazaki S."/>
            <person name="Fujita N."/>
        </authorList>
    </citation>
    <scope>NUCLEOTIDE SEQUENCE [LARGE SCALE GENOMIC DNA]</scope>
    <source>
        <strain evidence="6">NBRC 103574 / TAM6421</strain>
    </source>
</reference>
<protein>
    <submittedName>
        <fullName evidence="5">Putative type I restriction-modification system S subunit</fullName>
        <ecNumber evidence="5">3.1.21.3</ecNumber>
    </submittedName>
</protein>
<dbReference type="KEGG" id="sri:SELR_20870"/>
<sequence>MSDTISSISRVIDSLHSTPQYQDKGYSMVRVVDVNNEFLSLEKCLKVDKDTYSKHNKNHKPVNGDIIITRVGSYGMVGYVDTDDEFCLGQNLSVIHPKKFDDGKFLYYYILSPFMQKVIYGNIGGSAYKCLGLEDIRNLPLNVEGLNRREIGDFLYRIDKKIDINQKIIKTLESMAKTLYDYWFVQFDFPDANGRPYKTSGGKMEWNETLSREIPAGWEVGQVCDLGEVIAGGTPSTEHPEYFTSEGIAWITPKDMSLLDGKYIFHGGTDISEEGLKNSSAKLMPAGSVVYTTRAPIGYVAIAGNDVCTNQGFKSVVPKKDFGTEFVYYTLKSLEVHFKNVGNGSTFSEVSKETFSTVPICIPSKEVIINFMGKVDKLSDMQKKAQLENRKLIALRDFLLPMLMNGQVIFRQ</sequence>
<dbReference type="OrthoDB" id="9811611at2"/>
<dbReference type="Pfam" id="PF01420">
    <property type="entry name" value="Methylase_S"/>
    <property type="match status" value="2"/>
</dbReference>
<accession>I0GSQ8</accession>
<dbReference type="PANTHER" id="PTHR30408">
    <property type="entry name" value="TYPE-1 RESTRICTION ENZYME ECOKI SPECIFICITY PROTEIN"/>
    <property type="match status" value="1"/>
</dbReference>
<feature type="domain" description="Type I restriction modification DNA specificity" evidence="4">
    <location>
        <begin position="215"/>
        <end position="388"/>
    </location>
</feature>
<name>I0GSQ8_SELRL</name>
<organism evidence="5 6">
    <name type="scientific">Selenomonas ruminantium subsp. lactilytica (strain NBRC 103574 / TAM6421)</name>
    <dbReference type="NCBI Taxonomy" id="927704"/>
    <lineage>
        <taxon>Bacteria</taxon>
        <taxon>Bacillati</taxon>
        <taxon>Bacillota</taxon>
        <taxon>Negativicutes</taxon>
        <taxon>Selenomonadales</taxon>
        <taxon>Selenomonadaceae</taxon>
        <taxon>Selenomonas</taxon>
    </lineage>
</organism>
<dbReference type="InterPro" id="IPR000055">
    <property type="entry name" value="Restrct_endonuc_typeI_TRD"/>
</dbReference>
<proteinExistence type="inferred from homology"/>
<dbReference type="Proteomes" id="UP000007887">
    <property type="component" value="Chromosome"/>
</dbReference>
<dbReference type="REBASE" id="45898">
    <property type="entry name" value="S.Sru6421ORF20880P"/>
</dbReference>
<dbReference type="CDD" id="cd17273">
    <property type="entry name" value="RMtype1_S_EcoJA69PI-TRD1-CR1_like"/>
    <property type="match status" value="1"/>
</dbReference>
<dbReference type="eggNOG" id="COG0732">
    <property type="taxonomic scope" value="Bacteria"/>
</dbReference>
<dbReference type="GO" id="GO:0009035">
    <property type="term" value="F:type I site-specific deoxyribonuclease activity"/>
    <property type="evidence" value="ECO:0007669"/>
    <property type="project" value="UniProtKB-EC"/>
</dbReference>
<dbReference type="GO" id="GO:0003677">
    <property type="term" value="F:DNA binding"/>
    <property type="evidence" value="ECO:0007669"/>
    <property type="project" value="UniProtKB-KW"/>
</dbReference>
<dbReference type="AlphaFoldDB" id="I0GSQ8"/>
<feature type="domain" description="Type I restriction modification DNA specificity" evidence="4">
    <location>
        <begin position="21"/>
        <end position="173"/>
    </location>
</feature>
<dbReference type="InterPro" id="IPR044946">
    <property type="entry name" value="Restrct_endonuc_typeI_TRD_sf"/>
</dbReference>
<evidence type="ECO:0000313" key="5">
    <source>
        <dbReference type="EMBL" id="BAL83795.1"/>
    </source>
</evidence>
<dbReference type="GO" id="GO:0009307">
    <property type="term" value="P:DNA restriction-modification system"/>
    <property type="evidence" value="ECO:0007669"/>
    <property type="project" value="UniProtKB-KW"/>
</dbReference>
<dbReference type="SUPFAM" id="SSF116734">
    <property type="entry name" value="DNA methylase specificity domain"/>
    <property type="match status" value="2"/>
</dbReference>
<keyword evidence="5" id="KW-0378">Hydrolase</keyword>
<comment type="similarity">
    <text evidence="1">Belongs to the type-I restriction system S methylase family.</text>
</comment>
<evidence type="ECO:0000256" key="2">
    <source>
        <dbReference type="ARBA" id="ARBA00022747"/>
    </source>
</evidence>